<gene>
    <name evidence="1" type="ORF">Q7514_06095</name>
</gene>
<protein>
    <submittedName>
        <fullName evidence="1">Crosslink repair DNA glycosylase YcaQ family protein</fullName>
    </submittedName>
</protein>
<reference evidence="1 2" key="1">
    <citation type="submission" date="2023-07" db="EMBL/GenBank/DDBJ databases">
        <authorList>
            <person name="Girao M."/>
            <person name="Carvalho M.F."/>
        </authorList>
    </citation>
    <scope>NUCLEOTIDE SEQUENCE [LARGE SCALE GENOMIC DNA]</scope>
    <source>
        <strain evidence="1 2">YIM65754</strain>
    </source>
</reference>
<evidence type="ECO:0000313" key="2">
    <source>
        <dbReference type="Proteomes" id="UP001336020"/>
    </source>
</evidence>
<organism evidence="1 2">
    <name type="scientific">Rhodococcus artemisiae</name>
    <dbReference type="NCBI Taxonomy" id="714159"/>
    <lineage>
        <taxon>Bacteria</taxon>
        <taxon>Bacillati</taxon>
        <taxon>Actinomycetota</taxon>
        <taxon>Actinomycetes</taxon>
        <taxon>Mycobacteriales</taxon>
        <taxon>Nocardiaceae</taxon>
        <taxon>Rhodococcus</taxon>
    </lineage>
</organism>
<dbReference type="EMBL" id="JAUTXY010000002">
    <property type="protein sequence ID" value="MEE2057097.1"/>
    <property type="molecule type" value="Genomic_DNA"/>
</dbReference>
<proteinExistence type="predicted"/>
<dbReference type="RefSeq" id="WP_330132351.1">
    <property type="nucleotide sequence ID" value="NZ_JAUTXY010000002.1"/>
</dbReference>
<dbReference type="PANTHER" id="PTHR30528">
    <property type="entry name" value="CYTOPLASMIC PROTEIN"/>
    <property type="match status" value="1"/>
</dbReference>
<sequence>MLEVTAAAARRTAVAAQGFADRRPAGTATRRHVLRAVDRTALLQIDSVAVAVRAHYMPVFSRIGAYDREVLDAAAWRHSARAPRALVEYWAHEAALIPVEDWPLMRWRMRRYTGGRWAGERRVLERNPALGRDILDVITSVGAASAGEIEKHLQVEPSGGRGPWWGRSDVKVVCEQLFAAGELSVDRRVAFSRYYDLAERVLPADALAARIDEEDAVRELLRRSARALGIATVADLRDYYRLSAGQTRPAVADLVDEGTLVPAAVRGWNEPAYLYAGMPVPRRARGTALLCPFDPLVFHRPRTERIFGFRYRLEIYTPEHKRVHGYYVYPFLLDGELVARADLKADRAKDALCVPGAFVEEGADVGAVAEALAGELRVMADWLGLSDVVVGERGDLAAKLAAQM</sequence>
<name>A0ABU7L6X3_9NOCA</name>
<dbReference type="InterPro" id="IPR009351">
    <property type="entry name" value="AlkZ-like"/>
</dbReference>
<evidence type="ECO:0000313" key="1">
    <source>
        <dbReference type="EMBL" id="MEE2057097.1"/>
    </source>
</evidence>
<keyword evidence="2" id="KW-1185">Reference proteome</keyword>
<dbReference type="Pfam" id="PF06224">
    <property type="entry name" value="AlkZ-like"/>
    <property type="match status" value="1"/>
</dbReference>
<accession>A0ABU7L6X3</accession>
<dbReference type="PANTHER" id="PTHR30528:SF0">
    <property type="entry name" value="CYTOPLASMIC PROTEIN"/>
    <property type="match status" value="1"/>
</dbReference>
<dbReference type="Proteomes" id="UP001336020">
    <property type="component" value="Unassembled WGS sequence"/>
</dbReference>
<comment type="caution">
    <text evidence="1">The sequence shown here is derived from an EMBL/GenBank/DDBJ whole genome shotgun (WGS) entry which is preliminary data.</text>
</comment>